<dbReference type="EMBL" id="JABDTM020023244">
    <property type="protein sequence ID" value="KAH0815323.1"/>
    <property type="molecule type" value="Genomic_DNA"/>
</dbReference>
<name>A0A8J6HJ63_TENMO</name>
<evidence type="ECO:0000313" key="2">
    <source>
        <dbReference type="Proteomes" id="UP000719412"/>
    </source>
</evidence>
<dbReference type="GO" id="GO:0005737">
    <property type="term" value="C:cytoplasm"/>
    <property type="evidence" value="ECO:0007669"/>
    <property type="project" value="TreeGrafter"/>
</dbReference>
<dbReference type="Proteomes" id="UP000719412">
    <property type="component" value="Unassembled WGS sequence"/>
</dbReference>
<dbReference type="Gene3D" id="2.40.128.20">
    <property type="match status" value="1"/>
</dbReference>
<dbReference type="PANTHER" id="PTHR10612:SF49">
    <property type="entry name" value="APOLIPOPROTEIN D-LIKE PROTEIN"/>
    <property type="match status" value="1"/>
</dbReference>
<dbReference type="GO" id="GO:0006629">
    <property type="term" value="P:lipid metabolic process"/>
    <property type="evidence" value="ECO:0007669"/>
    <property type="project" value="TreeGrafter"/>
</dbReference>
<dbReference type="SUPFAM" id="SSF50814">
    <property type="entry name" value="Lipocalins"/>
    <property type="match status" value="1"/>
</dbReference>
<protein>
    <recommendedName>
        <fullName evidence="3">Apolipoprotein D</fullName>
    </recommendedName>
</protein>
<evidence type="ECO:0000313" key="1">
    <source>
        <dbReference type="EMBL" id="KAH0815323.1"/>
    </source>
</evidence>
<organism evidence="1 2">
    <name type="scientific">Tenebrio molitor</name>
    <name type="common">Yellow mealworm beetle</name>
    <dbReference type="NCBI Taxonomy" id="7067"/>
    <lineage>
        <taxon>Eukaryota</taxon>
        <taxon>Metazoa</taxon>
        <taxon>Ecdysozoa</taxon>
        <taxon>Arthropoda</taxon>
        <taxon>Hexapoda</taxon>
        <taxon>Insecta</taxon>
        <taxon>Pterygota</taxon>
        <taxon>Neoptera</taxon>
        <taxon>Endopterygota</taxon>
        <taxon>Coleoptera</taxon>
        <taxon>Polyphaga</taxon>
        <taxon>Cucujiformia</taxon>
        <taxon>Tenebrionidae</taxon>
        <taxon>Tenebrio</taxon>
    </lineage>
</organism>
<reference evidence="1" key="2">
    <citation type="submission" date="2021-08" db="EMBL/GenBank/DDBJ databases">
        <authorList>
            <person name="Eriksson T."/>
        </authorList>
    </citation>
    <scope>NUCLEOTIDE SEQUENCE</scope>
    <source>
        <strain evidence="1">Stoneville</strain>
        <tissue evidence="1">Whole head</tissue>
    </source>
</reference>
<dbReference type="GO" id="GO:0000302">
    <property type="term" value="P:response to reactive oxygen species"/>
    <property type="evidence" value="ECO:0007669"/>
    <property type="project" value="TreeGrafter"/>
</dbReference>
<gene>
    <name evidence="1" type="ORF">GEV33_007468</name>
</gene>
<sequence>MEHYIKVRRSSWRSEVSESHLQEQQQSPKRTLLSDNCKTTQRTQLIECEIVQVVNSTVTQSNLVTGSLSFFVFAPTGRLSPPNHVQSFISEGQLFTSSHHSTVNMFTPVLCVLVVLGMLGGGEAHSYHLGACPNIDPLPGFTMRKMLGIWYVIQKTGTASTCITYNFTQTEEPGEYLLEQNSQHFILGLTPLKHAYHYTGRLSIPDEAIPGKMKVKFPLNPAGSASYTVFMADYDTFAGIFTCQKLGFAHRQSATILSREKTLDQIYIDKIRSKLSAANIDPFELSIISQKGCPKKGENGTDINIDDETFTAGSVAGVIRKAGEKIGDGVEYVAGGAKKIYNKVTSGEDDGDKDNLMHATPNPDAEWLPQDRDSVALAAGTEGLSKAHTLAVAVFFCGDRGRAVHPKLHTGLLQTTPVIGAPRHDRARGRNPPGESLYDLDSRQMCQVFIIYMLYRPIEQTRVRTCALPFE</sequence>
<keyword evidence="2" id="KW-1185">Reference proteome</keyword>
<dbReference type="InterPro" id="IPR012674">
    <property type="entry name" value="Calycin"/>
</dbReference>
<comment type="caution">
    <text evidence="1">The sequence shown here is derived from an EMBL/GenBank/DDBJ whole genome shotgun (WGS) entry which is preliminary data.</text>
</comment>
<evidence type="ECO:0008006" key="3">
    <source>
        <dbReference type="Google" id="ProtNLM"/>
    </source>
</evidence>
<proteinExistence type="predicted"/>
<dbReference type="AlphaFoldDB" id="A0A8J6HJ63"/>
<accession>A0A8J6HJ63</accession>
<reference evidence="1" key="1">
    <citation type="journal article" date="2020" name="J Insects Food Feed">
        <title>The yellow mealworm (Tenebrio molitor) genome: a resource for the emerging insects as food and feed industry.</title>
        <authorList>
            <person name="Eriksson T."/>
            <person name="Andere A."/>
            <person name="Kelstrup H."/>
            <person name="Emery V."/>
            <person name="Picard C."/>
        </authorList>
    </citation>
    <scope>NUCLEOTIDE SEQUENCE</scope>
    <source>
        <strain evidence="1">Stoneville</strain>
        <tissue evidence="1">Whole head</tissue>
    </source>
</reference>
<dbReference type="PANTHER" id="PTHR10612">
    <property type="entry name" value="APOLIPOPROTEIN D"/>
    <property type="match status" value="1"/>
</dbReference>